<accession>A0A1V2ZW24</accession>
<dbReference type="InterPro" id="IPR012257">
    <property type="entry name" value="Glc_ox_4Fe-4S"/>
</dbReference>
<keyword evidence="6" id="KW-0813">Transport</keyword>
<evidence type="ECO:0000256" key="5">
    <source>
        <dbReference type="ARBA" id="ARBA00023014"/>
    </source>
</evidence>
<comment type="caution">
    <text evidence="8">The sequence shown here is derived from an EMBL/GenBank/DDBJ whole genome shotgun (WGS) entry which is preliminary data.</text>
</comment>
<dbReference type="Pfam" id="PF02754">
    <property type="entry name" value="CCG"/>
    <property type="match status" value="2"/>
</dbReference>
<evidence type="ECO:0000259" key="7">
    <source>
        <dbReference type="PROSITE" id="PS51379"/>
    </source>
</evidence>
<dbReference type="InterPro" id="IPR017900">
    <property type="entry name" value="4Fe4S_Fe_S_CS"/>
</dbReference>
<name>A0A1V2ZW24_9GAMM</name>
<dbReference type="InterPro" id="IPR017896">
    <property type="entry name" value="4Fe4S_Fe-S-bd"/>
</dbReference>
<comment type="catalytic activity">
    <reaction evidence="6">
        <text>glycolate + A = glyoxylate + AH2</text>
        <dbReference type="Rhea" id="RHEA:21264"/>
        <dbReference type="ChEBI" id="CHEBI:13193"/>
        <dbReference type="ChEBI" id="CHEBI:17499"/>
        <dbReference type="ChEBI" id="CHEBI:29805"/>
        <dbReference type="ChEBI" id="CHEBI:36655"/>
        <dbReference type="EC" id="1.1.99.14"/>
    </reaction>
</comment>
<dbReference type="PANTHER" id="PTHR32479">
    <property type="entry name" value="GLYCOLATE OXIDASE IRON-SULFUR SUBUNIT"/>
    <property type="match status" value="1"/>
</dbReference>
<evidence type="ECO:0000256" key="6">
    <source>
        <dbReference type="PIRNR" id="PIRNR000139"/>
    </source>
</evidence>
<keyword evidence="6" id="KW-0249">Electron transport</keyword>
<evidence type="ECO:0000256" key="2">
    <source>
        <dbReference type="ARBA" id="ARBA00022723"/>
    </source>
</evidence>
<dbReference type="STRING" id="252474.B1A74_11860"/>
<dbReference type="GO" id="GO:0046872">
    <property type="term" value="F:metal ion binding"/>
    <property type="evidence" value="ECO:0007669"/>
    <property type="project" value="UniProtKB-UniRule"/>
</dbReference>
<dbReference type="PIRSF" id="PIRSF000139">
    <property type="entry name" value="Glc_ox_4Fe-4S"/>
    <property type="match status" value="1"/>
</dbReference>
<dbReference type="Proteomes" id="UP000189177">
    <property type="component" value="Unassembled WGS sequence"/>
</dbReference>
<evidence type="ECO:0000256" key="3">
    <source>
        <dbReference type="ARBA" id="ARBA00022737"/>
    </source>
</evidence>
<dbReference type="GO" id="GO:0051539">
    <property type="term" value="F:4 iron, 4 sulfur cluster binding"/>
    <property type="evidence" value="ECO:0007669"/>
    <property type="project" value="UniProtKB-UniRule"/>
</dbReference>
<dbReference type="PROSITE" id="PS00198">
    <property type="entry name" value="4FE4S_FER_1"/>
    <property type="match status" value="1"/>
</dbReference>
<dbReference type="RefSeq" id="WP_077244767.1">
    <property type="nucleotide sequence ID" value="NZ_MUZR01000055.1"/>
</dbReference>
<evidence type="ECO:0000313" key="8">
    <source>
        <dbReference type="EMBL" id="OOC09276.1"/>
    </source>
</evidence>
<dbReference type="InterPro" id="IPR004017">
    <property type="entry name" value="Cys_rich_dom"/>
</dbReference>
<evidence type="ECO:0000313" key="9">
    <source>
        <dbReference type="Proteomes" id="UP000189177"/>
    </source>
</evidence>
<evidence type="ECO:0000256" key="4">
    <source>
        <dbReference type="ARBA" id="ARBA00023004"/>
    </source>
</evidence>
<proteinExistence type="predicted"/>
<sequence>MHCGLCLPHCPTYELHRQEGDSPRGRLTLMQGLARGELDPQSPRLRSHLEGCLGCRSCEAVCPAGVPFGALMDRTREILLQESDEPEGAPLPMPRMLHDRLLGSPRLRRLAGLGARAAARLPRAGLPGLDATVRRALEHARPSLAPPPRLRADGPPDAVDVLLFTGCMDAFFTGPDLEAALTVLHALGLKVGIPSSPTCCGALDRHAGRPAAATELERHNREAFGAAEDGPPVIVLDSGCEATLREAADSFPGARATSLTRFVARHLEEHGPPRDGWREDPVRVALHRPCTQRNVTREGEILPTLLRGLPGVTLTGTPSLPNCCGAGGTAMLAWPEQADALGQQTLQALGTEAPDCIVSGNVGCRVHLRALQPQSPEDPPLLSPARFLAGRLAVT</sequence>
<feature type="domain" description="4Fe-4S ferredoxin-type" evidence="7">
    <location>
        <begin position="43"/>
        <end position="74"/>
    </location>
</feature>
<dbReference type="Gene3D" id="1.10.1060.10">
    <property type="entry name" value="Alpha-helical ferredoxin"/>
    <property type="match status" value="1"/>
</dbReference>
<reference evidence="8 9" key="1">
    <citation type="submission" date="2017-02" db="EMBL/GenBank/DDBJ databases">
        <title>Genomic diversity within the haloalkaliphilic genus Thioalkalivibrio.</title>
        <authorList>
            <person name="Ahn A.-C."/>
            <person name="Meier-Kolthoff J."/>
            <person name="Overmars L."/>
            <person name="Richter M."/>
            <person name="Woyke T."/>
            <person name="Sorokin D.Y."/>
            <person name="Muyzer G."/>
        </authorList>
    </citation>
    <scope>NUCLEOTIDE SEQUENCE [LARGE SCALE GENOMIC DNA]</scope>
    <source>
        <strain evidence="8 9">HL17</strain>
    </source>
</reference>
<evidence type="ECO:0000256" key="1">
    <source>
        <dbReference type="ARBA" id="ARBA00022485"/>
    </source>
</evidence>
<dbReference type="EMBL" id="MUZR01000055">
    <property type="protein sequence ID" value="OOC09276.1"/>
    <property type="molecule type" value="Genomic_DNA"/>
</dbReference>
<protein>
    <recommendedName>
        <fullName evidence="6">Glycolate oxidase iron-sulfur subunit</fullName>
        <ecNumber evidence="6">1.1.99.14</ecNumber>
    </recommendedName>
</protein>
<dbReference type="SUPFAM" id="SSF46548">
    <property type="entry name" value="alpha-helical ferredoxin"/>
    <property type="match status" value="1"/>
</dbReference>
<comment type="catalytic activity">
    <reaction evidence="6">
        <text>(R)-lactate + A = pyruvate + AH2</text>
        <dbReference type="Rhea" id="RHEA:15089"/>
        <dbReference type="ChEBI" id="CHEBI:13193"/>
        <dbReference type="ChEBI" id="CHEBI:15361"/>
        <dbReference type="ChEBI" id="CHEBI:16004"/>
        <dbReference type="ChEBI" id="CHEBI:17499"/>
    </reaction>
</comment>
<keyword evidence="5 6" id="KW-0411">Iron-sulfur</keyword>
<keyword evidence="2 6" id="KW-0479">Metal-binding</keyword>
<dbReference type="PANTHER" id="PTHR32479:SF17">
    <property type="entry name" value="GLYCOLATE OXIDASE IRON-SULFUR SUBUNIT"/>
    <property type="match status" value="1"/>
</dbReference>
<keyword evidence="1 6" id="KW-0004">4Fe-4S</keyword>
<gene>
    <name evidence="8" type="ORF">B1A74_11860</name>
</gene>
<dbReference type="AlphaFoldDB" id="A0A1V2ZW24"/>
<dbReference type="EC" id="1.1.99.14" evidence="6"/>
<organism evidence="8 9">
    <name type="scientific">Thioalkalivibrio halophilus</name>
    <dbReference type="NCBI Taxonomy" id="252474"/>
    <lineage>
        <taxon>Bacteria</taxon>
        <taxon>Pseudomonadati</taxon>
        <taxon>Pseudomonadota</taxon>
        <taxon>Gammaproteobacteria</taxon>
        <taxon>Chromatiales</taxon>
        <taxon>Ectothiorhodospiraceae</taxon>
        <taxon>Thioalkalivibrio</taxon>
    </lineage>
</organism>
<comment type="cofactor">
    <cofactor evidence="6">
        <name>[4Fe-4S] cluster</name>
        <dbReference type="ChEBI" id="CHEBI:49883"/>
    </cofactor>
    <text evidence="6">Binds 2 [4Fe-4S] clusters.</text>
</comment>
<comment type="function">
    <text evidence="6">Component of a complex that catalyzes the oxidation of glycolate to glyoxylate.</text>
</comment>
<keyword evidence="3" id="KW-0677">Repeat</keyword>
<dbReference type="OrthoDB" id="9765258at2"/>
<keyword evidence="9" id="KW-1185">Reference proteome</keyword>
<dbReference type="InterPro" id="IPR009051">
    <property type="entry name" value="Helical_ferredxn"/>
</dbReference>
<dbReference type="GO" id="GO:0019154">
    <property type="term" value="F:glycolate dehydrogenase activity"/>
    <property type="evidence" value="ECO:0007669"/>
    <property type="project" value="UniProtKB-EC"/>
</dbReference>
<keyword evidence="4 6" id="KW-0408">Iron</keyword>
<dbReference type="PROSITE" id="PS51379">
    <property type="entry name" value="4FE4S_FER_2"/>
    <property type="match status" value="1"/>
</dbReference>
<dbReference type="Pfam" id="PF13183">
    <property type="entry name" value="Fer4_8"/>
    <property type="match status" value="1"/>
</dbReference>